<dbReference type="Gene3D" id="3.30.530.20">
    <property type="match status" value="1"/>
</dbReference>
<gene>
    <name evidence="1" type="ORF">HPC72_03660</name>
</gene>
<dbReference type="Proteomes" id="UP000504752">
    <property type="component" value="Chromosome"/>
</dbReference>
<dbReference type="KEGG" id="amam:HPC72_03660"/>
<dbReference type="AlphaFoldDB" id="A0A6M8B486"/>
<protein>
    <submittedName>
        <fullName evidence="1">DUF2505 domain-containing protein</fullName>
    </submittedName>
</protein>
<reference evidence="1 2" key="1">
    <citation type="submission" date="2020-05" db="EMBL/GenBank/DDBJ databases">
        <title>Actinomyces sp. zg-325.</title>
        <authorList>
            <person name="Yang C."/>
        </authorList>
    </citation>
    <scope>NUCLEOTIDE SEQUENCE [LARGE SCALE GENOMIC DNA]</scope>
    <source>
        <strain evidence="2">zg-325</strain>
    </source>
</reference>
<dbReference type="Pfam" id="PF10698">
    <property type="entry name" value="DUF2505"/>
    <property type="match status" value="1"/>
</dbReference>
<evidence type="ECO:0000313" key="1">
    <source>
        <dbReference type="EMBL" id="QKD79467.1"/>
    </source>
</evidence>
<dbReference type="EMBL" id="CP053642">
    <property type="protein sequence ID" value="QKD79467.1"/>
    <property type="molecule type" value="Genomic_DNA"/>
</dbReference>
<dbReference type="SUPFAM" id="SSF55961">
    <property type="entry name" value="Bet v1-like"/>
    <property type="match status" value="1"/>
</dbReference>
<sequence length="164" mass="16831">MRKTVTITYPADPARVATMLADPEYQRGRVARLGSGTVTSEVTAQGDGFSATASGTVPADSLPSAARRLVRSGVSFTVTEAWGGPAEDGSRTGTLSIDAGGAPVRSSGALTMRPSGGQTVVEVDLELKVTVPLVGRAIEDKAMSMAGRVIADEESRAAAWLGSH</sequence>
<proteinExistence type="predicted"/>
<dbReference type="InterPro" id="IPR019639">
    <property type="entry name" value="DUF2505"/>
</dbReference>
<dbReference type="RefSeq" id="WP_159524322.1">
    <property type="nucleotide sequence ID" value="NZ_CP053642.1"/>
</dbReference>
<accession>A0A6M8B486</accession>
<dbReference type="InterPro" id="IPR023393">
    <property type="entry name" value="START-like_dom_sf"/>
</dbReference>
<name>A0A6M8B486_9ACTO</name>
<evidence type="ECO:0000313" key="2">
    <source>
        <dbReference type="Proteomes" id="UP000504752"/>
    </source>
</evidence>
<keyword evidence="2" id="KW-1185">Reference proteome</keyword>
<organism evidence="1 2">
    <name type="scientific">Actinomyces marmotae</name>
    <dbReference type="NCBI Taxonomy" id="2737173"/>
    <lineage>
        <taxon>Bacteria</taxon>
        <taxon>Bacillati</taxon>
        <taxon>Actinomycetota</taxon>
        <taxon>Actinomycetes</taxon>
        <taxon>Actinomycetales</taxon>
        <taxon>Actinomycetaceae</taxon>
        <taxon>Actinomyces</taxon>
    </lineage>
</organism>